<dbReference type="Pfam" id="PF00045">
    <property type="entry name" value="Hemopexin"/>
    <property type="match status" value="10"/>
</dbReference>
<evidence type="ECO:0000256" key="19">
    <source>
        <dbReference type="PIRSR" id="PIRSR621190-2"/>
    </source>
</evidence>
<feature type="active site" evidence="18">
    <location>
        <position position="218"/>
    </location>
</feature>
<feature type="non-terminal residue" evidence="26">
    <location>
        <position position="1774"/>
    </location>
</feature>
<gene>
    <name evidence="26" type="primary">Mmp13_2</name>
    <name evidence="26" type="ORF">GTO96_0013208</name>
</gene>
<dbReference type="InterPro" id="IPR033739">
    <property type="entry name" value="M10A_MMP"/>
</dbReference>
<evidence type="ECO:0000256" key="1">
    <source>
        <dbReference type="ARBA" id="ARBA00004498"/>
    </source>
</evidence>
<dbReference type="InterPro" id="IPR024079">
    <property type="entry name" value="MetalloPept_cat_dom_sf"/>
</dbReference>
<feature type="chain" id="PRO_5036502706" description="interstitial collagenase" evidence="24">
    <location>
        <begin position="19"/>
        <end position="1774"/>
    </location>
</feature>
<proteinExistence type="inferred from homology"/>
<dbReference type="InterPro" id="IPR002477">
    <property type="entry name" value="Peptidoglycan-bd-like"/>
</dbReference>
<feature type="domain" description="Peptidase metallopeptidase" evidence="25">
    <location>
        <begin position="1547"/>
        <end position="1676"/>
    </location>
</feature>
<keyword evidence="10 19" id="KW-0862">Zinc</keyword>
<dbReference type="FunFam" id="3.40.390.10:FF:000007">
    <property type="entry name" value="Collagenase 3"/>
    <property type="match status" value="1"/>
</dbReference>
<feature type="signal peptide" evidence="24">
    <location>
        <begin position="1"/>
        <end position="18"/>
    </location>
</feature>
<evidence type="ECO:0000256" key="21">
    <source>
        <dbReference type="PIRSR" id="PIRSR621190-5"/>
    </source>
</evidence>
<feature type="binding site" evidence="19">
    <location>
        <position position="174"/>
    </location>
    <ligand>
        <name>Ca(2+)</name>
        <dbReference type="ChEBI" id="CHEBI:29108"/>
        <label>3</label>
    </ligand>
</feature>
<feature type="binding site" evidence="19">
    <location>
        <position position="335"/>
    </location>
    <ligand>
        <name>Ca(2+)</name>
        <dbReference type="ChEBI" id="CHEBI:29108"/>
        <label>5</label>
    </ligand>
</feature>
<dbReference type="Gene3D" id="3.40.390.10">
    <property type="entry name" value="Collagenase (Catalytic Domain)"/>
    <property type="match status" value="5"/>
</dbReference>
<evidence type="ECO:0000256" key="4">
    <source>
        <dbReference type="ARBA" id="ARBA00022530"/>
    </source>
</evidence>
<evidence type="ECO:0000256" key="8">
    <source>
        <dbReference type="ARBA" id="ARBA00022737"/>
    </source>
</evidence>
<feature type="non-terminal residue" evidence="26">
    <location>
        <position position="1"/>
    </location>
</feature>
<keyword evidence="14" id="KW-0865">Zymogen</keyword>
<dbReference type="PROSITE" id="PS00546">
    <property type="entry name" value="CYSTEINE_SWITCH"/>
    <property type="match status" value="2"/>
</dbReference>
<protein>
    <recommendedName>
        <fullName evidence="17">interstitial collagenase</fullName>
        <ecNumber evidence="17">3.4.24.7</ecNumber>
    </recommendedName>
</protein>
<dbReference type="CDD" id="cd00094">
    <property type="entry name" value="HX"/>
    <property type="match status" value="4"/>
</dbReference>
<comment type="catalytic activity">
    <reaction evidence="16">
        <text>Cleavage of the triple helix of collagen at about three-quarters of the length of the molecule from the N-terminus, at 775-Gly-|-Ile-776 in the alpha1(I) chain. Cleaves synthetic substrates and alpha-macroglobulins at bonds where P1' is a hydrophobic residue.</text>
        <dbReference type="EC" id="3.4.24.7"/>
    </reaction>
</comment>
<evidence type="ECO:0000256" key="17">
    <source>
        <dbReference type="ARBA" id="ARBA00038924"/>
    </source>
</evidence>
<feature type="binding site" evidence="19">
    <location>
        <position position="227"/>
    </location>
    <ligand>
        <name>Zn(2+)</name>
        <dbReference type="ChEBI" id="CHEBI:29105"/>
        <label>2</label>
        <note>catalytic</note>
    </ligand>
</feature>
<feature type="binding site" evidence="19">
    <location>
        <position position="333"/>
    </location>
    <ligand>
        <name>Ca(2+)</name>
        <dbReference type="ChEBI" id="CHEBI:29108"/>
        <label>4</label>
    </ligand>
</feature>
<keyword evidence="9" id="KW-0378">Hydrolase</keyword>
<comment type="caution">
    <text evidence="26">The sequence shown here is derived from an EMBL/GenBank/DDBJ whole genome shotgun (WGS) entry which is preliminary data.</text>
</comment>
<feature type="binding site" evidence="19">
    <location>
        <position position="182"/>
    </location>
    <ligand>
        <name>Zn(2+)</name>
        <dbReference type="ChEBI" id="CHEBI:29105"/>
        <label>1</label>
    </ligand>
</feature>
<evidence type="ECO:0000256" key="16">
    <source>
        <dbReference type="ARBA" id="ARBA00036005"/>
    </source>
</evidence>
<feature type="short sequence motif" description="Cysteine switch" evidence="21">
    <location>
        <begin position="89"/>
        <end position="96"/>
    </location>
</feature>
<dbReference type="CDD" id="cd04278">
    <property type="entry name" value="ZnMc_MMP"/>
    <property type="match status" value="3"/>
</dbReference>
<feature type="binding site" evidence="19">
    <location>
        <position position="200"/>
    </location>
    <ligand>
        <name>Ca(2+)</name>
        <dbReference type="ChEBI" id="CHEBI:29108"/>
        <label>3</label>
    </ligand>
</feature>
<evidence type="ECO:0000256" key="20">
    <source>
        <dbReference type="PIRSR" id="PIRSR621190-4"/>
    </source>
</evidence>
<dbReference type="InterPro" id="IPR001818">
    <property type="entry name" value="Pept_M10_metallopeptidase"/>
</dbReference>
<feature type="compositionally biased region" description="Pro residues" evidence="23">
    <location>
        <begin position="1201"/>
        <end position="1223"/>
    </location>
</feature>
<evidence type="ECO:0000256" key="14">
    <source>
        <dbReference type="ARBA" id="ARBA00023145"/>
    </source>
</evidence>
<feature type="binding site" evidence="19">
    <location>
        <position position="217"/>
    </location>
    <ligand>
        <name>Zn(2+)</name>
        <dbReference type="ChEBI" id="CHEBI:29105"/>
        <label>2</label>
        <note>catalytic</note>
    </ligand>
</feature>
<feature type="repeat" description="Hemopexin" evidence="22">
    <location>
        <begin position="1326"/>
        <end position="1374"/>
    </location>
</feature>
<evidence type="ECO:0000256" key="10">
    <source>
        <dbReference type="ARBA" id="ARBA00022833"/>
    </source>
</evidence>
<feature type="binding site" evidence="19">
    <location>
        <position position="175"/>
    </location>
    <ligand>
        <name>Ca(2+)</name>
        <dbReference type="ChEBI" id="CHEBI:29108"/>
        <label>3</label>
    </ligand>
</feature>
<dbReference type="InterPro" id="IPR018486">
    <property type="entry name" value="Hemopexin_CS"/>
</dbReference>
<keyword evidence="12" id="KW-0482">Metalloprotease</keyword>
<evidence type="ECO:0000256" key="11">
    <source>
        <dbReference type="ARBA" id="ARBA00022837"/>
    </source>
</evidence>
<keyword evidence="13" id="KW-0177">Collagen degradation</keyword>
<evidence type="ECO:0000256" key="18">
    <source>
        <dbReference type="PIRSR" id="PIRSR621190-1"/>
    </source>
</evidence>
<feature type="region of interest" description="Disordered" evidence="23">
    <location>
        <begin position="603"/>
        <end position="632"/>
    </location>
</feature>
<evidence type="ECO:0000256" key="24">
    <source>
        <dbReference type="SAM" id="SignalP"/>
    </source>
</evidence>
<dbReference type="PROSITE" id="PS00024">
    <property type="entry name" value="HEMOPEXIN"/>
    <property type="match status" value="3"/>
</dbReference>
<evidence type="ECO:0000256" key="23">
    <source>
        <dbReference type="SAM" id="MobiDB-lite"/>
    </source>
</evidence>
<dbReference type="PROSITE" id="PS51257">
    <property type="entry name" value="PROKAR_LIPOPROTEIN"/>
    <property type="match status" value="1"/>
</dbReference>
<feature type="domain" description="Peptidase metallopeptidase" evidence="25">
    <location>
        <begin position="446"/>
        <end position="608"/>
    </location>
</feature>
<dbReference type="InterPro" id="IPR006026">
    <property type="entry name" value="Peptidase_Metallo"/>
</dbReference>
<feature type="binding site" description="in inhibited form" evidence="19">
    <location>
        <position position="91"/>
    </location>
    <ligand>
        <name>Zn(2+)</name>
        <dbReference type="ChEBI" id="CHEBI:29105"/>
        <label>2</label>
        <note>catalytic</note>
    </ligand>
</feature>
<dbReference type="SUPFAM" id="SSF50923">
    <property type="entry name" value="Hemopexin-like domain"/>
    <property type="match status" value="4"/>
</dbReference>
<dbReference type="GO" id="GO:0004222">
    <property type="term" value="F:metalloendopeptidase activity"/>
    <property type="evidence" value="ECO:0007669"/>
    <property type="project" value="UniProtKB-EC"/>
</dbReference>
<feature type="binding site" evidence="19">
    <location>
        <position position="191"/>
    </location>
    <ligand>
        <name>Ca(2+)</name>
        <dbReference type="ChEBI" id="CHEBI:29108"/>
        <label>2</label>
    </ligand>
</feature>
<dbReference type="SUPFAM" id="SSF55486">
    <property type="entry name" value="Metalloproteases ('zincins'), catalytic domain"/>
    <property type="match status" value="5"/>
</dbReference>
<feature type="repeat" description="Hemopexin" evidence="22">
    <location>
        <begin position="718"/>
        <end position="766"/>
    </location>
</feature>
<dbReference type="InterPro" id="IPR036365">
    <property type="entry name" value="PGBD-like_sf"/>
</dbReference>
<evidence type="ECO:0000256" key="9">
    <source>
        <dbReference type="ARBA" id="ARBA00022801"/>
    </source>
</evidence>
<evidence type="ECO:0000259" key="25">
    <source>
        <dbReference type="SMART" id="SM00235"/>
    </source>
</evidence>
<keyword evidence="5" id="KW-0645">Protease</keyword>
<dbReference type="Pfam" id="PF00413">
    <property type="entry name" value="Peptidase_M10"/>
    <property type="match status" value="6"/>
</dbReference>
<evidence type="ECO:0000256" key="6">
    <source>
        <dbReference type="ARBA" id="ARBA00022723"/>
    </source>
</evidence>
<evidence type="ECO:0000256" key="13">
    <source>
        <dbReference type="ARBA" id="ARBA00023105"/>
    </source>
</evidence>
<feature type="repeat" description="Hemopexin" evidence="22">
    <location>
        <begin position="1229"/>
        <end position="1278"/>
    </location>
</feature>
<feature type="repeat" description="Hemopexin" evidence="22">
    <location>
        <begin position="629"/>
        <end position="678"/>
    </location>
</feature>
<comment type="subcellular location">
    <subcellularLocation>
        <location evidence="1">Secreted</location>
        <location evidence="1">Extracellular space</location>
        <location evidence="1">Extracellular matrix</location>
    </subcellularLocation>
</comment>
<feature type="binding site" evidence="19">
    <location>
        <position position="123"/>
    </location>
    <ligand>
        <name>Ca(2+)</name>
        <dbReference type="ChEBI" id="CHEBI:29108"/>
        <label>1</label>
    </ligand>
</feature>
<keyword evidence="6 19" id="KW-0479">Metal-binding</keyword>
<evidence type="ECO:0000256" key="3">
    <source>
        <dbReference type="ARBA" id="ARBA00022525"/>
    </source>
</evidence>
<dbReference type="PROSITE" id="PS51642">
    <property type="entry name" value="HEMOPEXIN_2"/>
    <property type="match status" value="10"/>
</dbReference>
<reference evidence="26 27" key="1">
    <citation type="journal article" date="2021" name="Cell">
        <title>Tracing the genetic footprints of vertebrate landing in non-teleost ray-finned fishes.</title>
        <authorList>
            <person name="Bi X."/>
            <person name="Wang K."/>
            <person name="Yang L."/>
            <person name="Pan H."/>
            <person name="Jiang H."/>
            <person name="Wei Q."/>
            <person name="Fang M."/>
            <person name="Yu H."/>
            <person name="Zhu C."/>
            <person name="Cai Y."/>
            <person name="He Y."/>
            <person name="Gan X."/>
            <person name="Zeng H."/>
            <person name="Yu D."/>
            <person name="Zhu Y."/>
            <person name="Jiang H."/>
            <person name="Qiu Q."/>
            <person name="Yang H."/>
            <person name="Zhang Y.E."/>
            <person name="Wang W."/>
            <person name="Zhu M."/>
            <person name="He S."/>
            <person name="Zhang G."/>
        </authorList>
    </citation>
    <scope>NUCLEOTIDE SEQUENCE [LARGE SCALE GENOMIC DNA]</scope>
    <source>
        <strain evidence="26">Bchr_013</strain>
    </source>
</reference>
<feature type="binding site" evidence="19">
    <location>
        <position position="197"/>
    </location>
    <ligand>
        <name>Ca(2+)</name>
        <dbReference type="ChEBI" id="CHEBI:29108"/>
        <label>3</label>
    </ligand>
</feature>
<feature type="region of interest" description="Disordered" evidence="23">
    <location>
        <begin position="1196"/>
        <end position="1231"/>
    </location>
</feature>
<dbReference type="FunFam" id="2.110.10.10:FF:000002">
    <property type="entry name" value="Matrix metallopeptidase 3"/>
    <property type="match status" value="4"/>
</dbReference>
<feature type="binding site" evidence="19">
    <location>
        <position position="169"/>
    </location>
    <ligand>
        <name>Zn(2+)</name>
        <dbReference type="ChEBI" id="CHEBI:29105"/>
        <label>1</label>
    </ligand>
</feature>
<dbReference type="PANTHER" id="PTHR10201:SF151">
    <property type="entry name" value="INTERSTITIAL COLLAGENASE"/>
    <property type="match status" value="1"/>
</dbReference>
<dbReference type="PRINTS" id="PR00138">
    <property type="entry name" value="MATRIXIN"/>
</dbReference>
<feature type="binding site" evidence="19">
    <location>
        <position position="200"/>
    </location>
    <ligand>
        <name>Ca(2+)</name>
        <dbReference type="ChEBI" id="CHEBI:29108"/>
        <label>1</label>
    </ligand>
</feature>
<feature type="repeat" description="Hemopexin" evidence="22">
    <location>
        <begin position="329"/>
        <end position="375"/>
    </location>
</feature>
<comment type="similarity">
    <text evidence="2">Belongs to the peptidase M10A family.</text>
</comment>
<feature type="compositionally biased region" description="Pro residues" evidence="23">
    <location>
        <begin position="610"/>
        <end position="627"/>
    </location>
</feature>
<dbReference type="GO" id="GO:0008270">
    <property type="term" value="F:zinc ion binding"/>
    <property type="evidence" value="ECO:0007669"/>
    <property type="project" value="InterPro"/>
</dbReference>
<evidence type="ECO:0000256" key="15">
    <source>
        <dbReference type="ARBA" id="ARBA00023157"/>
    </source>
</evidence>
<accession>A0A8X8BJW9</accession>
<feature type="modified residue" description="Phosphotyrosine; by PKDCC" evidence="20">
    <location>
        <position position="364"/>
    </location>
</feature>
<dbReference type="GO" id="GO:0030574">
    <property type="term" value="P:collagen catabolic process"/>
    <property type="evidence" value="ECO:0007669"/>
    <property type="project" value="UniProtKB-KW"/>
</dbReference>
<feature type="repeat" description="Hemopexin" evidence="22">
    <location>
        <begin position="377"/>
        <end position="425"/>
    </location>
</feature>
<dbReference type="EC" id="3.4.24.7" evidence="17"/>
<feature type="binding site" evidence="19">
    <location>
        <position position="383"/>
    </location>
    <ligand>
        <name>Ca(2+)</name>
        <dbReference type="ChEBI" id="CHEBI:29108"/>
        <label>5</label>
    </ligand>
</feature>
<keyword evidence="8" id="KW-0677">Repeat</keyword>
<keyword evidence="3" id="KW-0964">Secreted</keyword>
<feature type="repeat" description="Hemopexin" evidence="22">
    <location>
        <begin position="279"/>
        <end position="328"/>
    </location>
</feature>
<dbReference type="EMBL" id="JAATIS010008602">
    <property type="protein sequence ID" value="KAG2457107.1"/>
    <property type="molecule type" value="Genomic_DNA"/>
</dbReference>
<evidence type="ECO:0000256" key="22">
    <source>
        <dbReference type="PROSITE-ProRule" id="PRU01011"/>
    </source>
</evidence>
<dbReference type="GO" id="GO:0006508">
    <property type="term" value="P:proteolysis"/>
    <property type="evidence" value="ECO:0007669"/>
    <property type="project" value="UniProtKB-KW"/>
</dbReference>
<name>A0A8X8BJW9_POLSE</name>
<feature type="binding site" evidence="19">
    <location>
        <position position="235"/>
    </location>
    <ligand>
        <name>Zn(2+)</name>
        <dbReference type="ChEBI" id="CHEBI:29105"/>
        <label>2</label>
        <note>catalytic</note>
    </ligand>
</feature>
<dbReference type="Pfam" id="PF01471">
    <property type="entry name" value="PG_binding_1"/>
    <property type="match status" value="3"/>
</dbReference>
<keyword evidence="7 24" id="KW-0732">Signal</keyword>
<evidence type="ECO:0000256" key="12">
    <source>
        <dbReference type="ARBA" id="ARBA00023049"/>
    </source>
</evidence>
<keyword evidence="4" id="KW-0272">Extracellular matrix</keyword>
<comment type="cofactor">
    <cofactor evidence="19">
        <name>Zn(2+)</name>
        <dbReference type="ChEBI" id="CHEBI:29105"/>
    </cofactor>
    <text evidence="19">Binds 2 Zn(2+) ions per subunit.</text>
</comment>
<keyword evidence="15" id="KW-1015">Disulfide bond</keyword>
<dbReference type="Proteomes" id="UP000886611">
    <property type="component" value="Unassembled WGS sequence"/>
</dbReference>
<dbReference type="SMART" id="SM00120">
    <property type="entry name" value="HX"/>
    <property type="match status" value="11"/>
</dbReference>
<feature type="binding site" evidence="19">
    <location>
        <position position="430"/>
    </location>
    <ligand>
        <name>Ca(2+)</name>
        <dbReference type="ChEBI" id="CHEBI:29108"/>
        <label>4</label>
    </ligand>
</feature>
<keyword evidence="11 19" id="KW-0106">Calcium</keyword>
<dbReference type="SUPFAM" id="SSF47090">
    <property type="entry name" value="PGBD-like"/>
    <property type="match status" value="3"/>
</dbReference>
<feature type="binding site" evidence="19">
    <location>
        <position position="157"/>
    </location>
    <ligand>
        <name>Ca(2+)</name>
        <dbReference type="ChEBI" id="CHEBI:29108"/>
        <label>2</label>
    </ligand>
</feature>
<dbReference type="GO" id="GO:0030198">
    <property type="term" value="P:extracellular matrix organization"/>
    <property type="evidence" value="ECO:0007669"/>
    <property type="project" value="TreeGrafter"/>
</dbReference>
<feature type="binding site" evidence="19">
    <location>
        <position position="221"/>
    </location>
    <ligand>
        <name>Zn(2+)</name>
        <dbReference type="ChEBI" id="CHEBI:29105"/>
        <label>2</label>
        <note>catalytic</note>
    </ligand>
</feature>
<dbReference type="InterPro" id="IPR021190">
    <property type="entry name" value="Pept_M10A"/>
</dbReference>
<evidence type="ECO:0000256" key="5">
    <source>
        <dbReference type="ARBA" id="ARBA00022670"/>
    </source>
</evidence>
<sequence length="1774" mass="197815">MVSLRLLLFTALVAAACAAPISPATTVEENQKFAQEYLRKLYNLTSTTGGNSGRRHNELTDKLREMQKFFGLQVTGMLDSNTLEVMKKSRCGVPDVAHFSTFPGALKWNKNGLTYRIENYTPDMPQADVDKAIEKAFAVWTKMTPLKITKIYSGTADIMISFVTGVHGDNSPFDGPGGFLAHAFAPSDGIGGDTHFDEEETFTSGSAGYNLFLVAAHEFGHALGLGHSNDPGALMYPIYNYVNPGTFSLSQDDIQGIQSLYGPNPDVPNNPVPDAPKTPNACDPNLSLNAVTTLRGEMIFFKDRFFWRKSSSVANVEQYTIKSFWPEMPDNIDAAYESREHDLVYLFKGNQVWALFGYDIRQGYPQSVQKFGLPAGINKIDAALYNENTGKVLIFVGNKYYSYDEARRKIDSGYPKSIGSSFPGIVGKVDAAVEDNGEKCPHHQLLRNRFGHTPPRSLAKLIENYTPDMLTADVDKSIQQAFEVWTKVTPLKITRIYSGTADIMISFVTGEHGDYSPFDGPGGTLAHAFAPSPGIGGDTHFDEAETFTTGSAGFNLFLVAAHEFGHALGLSHSNNPGALMYPIYNYVNPGTFVLPQDDLQGIQSLYGPNPGIPPKDPNPPPKPPKQPKPNNCDHSLAVDAVTTLRGEMILFKDSYFWRNSPQMGTVEQDTIKSFWPEIPDNIDAAYEIRERDVWALFGYDILQGYPQNIQNLGLPKTVNKIDAALYNEETKKTFFFVGKKYYSYDEAKKKMDKGYPRIIEADFPGIGGKVDAAVEHNGYCLFLVAAHEFGHALGLSHSKDPGALMYPTYSYVNLETFTLSSDDIEGIQVLYGKFLWRKSPGSVEVEQTTIKTFWPELPDKVDAVYESFVWDTIFVFKGKRVWGLQGYDILQGYPRSIQKFGFPPKVKKVDAALYIEQTRKTLFFVGTHYYSYDETSKKMEKGYPKLIKADFPGIGGQVNAALESNGTRDLKGVIKTLEETADAPLRAVLGWLTWRDVGFSSQSDASVQEYLSKYFSKEADHIGMLKASDTSLVQKLREMQSFFGLRVTGRLDRKTLQIMQTPRCGVPDVGSYRLFPGIPKWKKNTLTYRIAKYTSKLSQAEVDTAIDLGLKAWSSVTPLHFQKIHSGEADIMISFEVGGFNLFTVAAHEFGHALGLAHSSDPSALMYPTYKYQNPKGFKLASDDVRGIQFLYGKASKNPEKPQPPVINPSPPQPPLQPAPPQHPGLRGPEKCDPNLSFDAVTVVGKEMLFFKERFLWRRQSQMNSAVPGYIRSAFPNILTNIDAAYDIPEKGTAYFFKGRYYWPSRGLQLMGSPRSISDFGLPSSVSQVDAAVYLKDTRQTLFFVGNQVYSYNEVNGRIDEGYPKNIEEEFSGLTGKVDAAVEVNGECPRWSVAASDLADPSLPVSLCRLASRAFSLVPRGIGACWSIPETHHYLFSFTRKKQNMDSATTKHTAKAETGVIIIEDNQSVEHEPEKSKQDYLQQFYNLKVTMTNRTKRSTDLLSETIKEMQHFFHLNITGTLDTETVEVMKTPRCGVPDVHNYSPNGEQPKWYKNVLTYSISQYTYDMPPAVVDSVIDSALKVWSTASPLSFVRTYSSNADIIVQFASYAHGDSFPFDGPKGTLAHAFGPGNGIGGDTHFDDDELWTTGMEGPRSGLQYFYPKYNMRRLFFPWSLQSIIPLNMQDKCDLNLSFDAVTDIGQDILFVKNSVYRFTSILPPVSFVPLPPNSGSWSSGSGLLLSSTQEYFRWPISVAQKHFQMRWQSLQHSRIPTGLC</sequence>
<feature type="binding site" evidence="19">
    <location>
        <position position="167"/>
    </location>
    <ligand>
        <name>Zn(2+)</name>
        <dbReference type="ChEBI" id="CHEBI:29105"/>
        <label>1</label>
    </ligand>
</feature>
<feature type="domain" description="Peptidase metallopeptidase" evidence="25">
    <location>
        <begin position="690"/>
        <end position="833"/>
    </location>
</feature>
<keyword evidence="27" id="KW-1185">Reference proteome</keyword>
<evidence type="ECO:0000313" key="27">
    <source>
        <dbReference type="Proteomes" id="UP000886611"/>
    </source>
</evidence>
<feature type="domain" description="Peptidase metallopeptidase" evidence="25">
    <location>
        <begin position="104"/>
        <end position="263"/>
    </location>
</feature>
<dbReference type="SMART" id="SM00235">
    <property type="entry name" value="ZnMc"/>
    <property type="match status" value="5"/>
</dbReference>
<dbReference type="PANTHER" id="PTHR10201">
    <property type="entry name" value="MATRIX METALLOPROTEINASE"/>
    <property type="match status" value="1"/>
</dbReference>
<comment type="cofactor">
    <cofactor evidence="19">
        <name>Ca(2+)</name>
        <dbReference type="ChEBI" id="CHEBI:29108"/>
    </cofactor>
    <text evidence="19">Can bind about 5 Ca(2+) ions per subunit.</text>
</comment>
<dbReference type="GO" id="GO:0031012">
    <property type="term" value="C:extracellular matrix"/>
    <property type="evidence" value="ECO:0007669"/>
    <property type="project" value="InterPro"/>
</dbReference>
<feature type="binding site" evidence="19">
    <location>
        <position position="195"/>
    </location>
    <ligand>
        <name>Zn(2+)</name>
        <dbReference type="ChEBI" id="CHEBI:29105"/>
        <label>1</label>
    </ligand>
</feature>
<dbReference type="InterPro" id="IPR021158">
    <property type="entry name" value="Pept_M10A_Zn_BS"/>
</dbReference>
<dbReference type="Gene3D" id="2.110.10.10">
    <property type="entry name" value="Hemopexin-like domain"/>
    <property type="match status" value="4"/>
</dbReference>
<feature type="repeat" description="Hemopexin" evidence="22">
    <location>
        <begin position="1279"/>
        <end position="1324"/>
    </location>
</feature>
<feature type="repeat" description="Hemopexin" evidence="22">
    <location>
        <begin position="906"/>
        <end position="954"/>
    </location>
</feature>
<dbReference type="InterPro" id="IPR018487">
    <property type="entry name" value="Hemopexin-like_repeat"/>
</dbReference>
<evidence type="ECO:0000256" key="7">
    <source>
        <dbReference type="ARBA" id="ARBA00022729"/>
    </source>
</evidence>
<dbReference type="InterPro" id="IPR000585">
    <property type="entry name" value="Hemopexin-like_dom"/>
</dbReference>
<feature type="binding site" evidence="19">
    <location>
        <position position="193"/>
    </location>
    <ligand>
        <name>Ca(2+)</name>
        <dbReference type="ChEBI" id="CHEBI:29108"/>
        <label>2</label>
    </ligand>
</feature>
<evidence type="ECO:0000313" key="26">
    <source>
        <dbReference type="EMBL" id="KAG2457107.1"/>
    </source>
</evidence>
<organism evidence="26 27">
    <name type="scientific">Polypterus senegalus</name>
    <name type="common">Senegal bichir</name>
    <dbReference type="NCBI Taxonomy" id="55291"/>
    <lineage>
        <taxon>Eukaryota</taxon>
        <taxon>Metazoa</taxon>
        <taxon>Chordata</taxon>
        <taxon>Craniata</taxon>
        <taxon>Vertebrata</taxon>
        <taxon>Euteleostomi</taxon>
        <taxon>Actinopterygii</taxon>
        <taxon>Polypteriformes</taxon>
        <taxon>Polypteridae</taxon>
        <taxon>Polypterus</taxon>
    </lineage>
</organism>
<evidence type="ECO:0000256" key="2">
    <source>
        <dbReference type="ARBA" id="ARBA00010370"/>
    </source>
</evidence>
<dbReference type="InterPro" id="IPR036375">
    <property type="entry name" value="Hemopexin-like_dom_sf"/>
</dbReference>
<feature type="repeat" description="Hemopexin" evidence="22">
    <location>
        <begin position="858"/>
        <end position="904"/>
    </location>
</feature>
<feature type="domain" description="Peptidase metallopeptidase" evidence="25">
    <location>
        <begin position="1077"/>
        <end position="1194"/>
    </location>
</feature>